<evidence type="ECO:0000256" key="5">
    <source>
        <dbReference type="ARBA" id="ARBA00022970"/>
    </source>
</evidence>
<evidence type="ECO:0000256" key="4">
    <source>
        <dbReference type="ARBA" id="ARBA00022692"/>
    </source>
</evidence>
<evidence type="ECO:0000256" key="8">
    <source>
        <dbReference type="SAM" id="Phobius"/>
    </source>
</evidence>
<evidence type="ECO:0000256" key="6">
    <source>
        <dbReference type="ARBA" id="ARBA00022989"/>
    </source>
</evidence>
<comment type="similarity">
    <text evidence="2">Belongs to the GLUTAMINE DUMPER 1 (TC 9.B.60) family.</text>
</comment>
<gene>
    <name evidence="9" type="ORF">PIB30_048325</name>
</gene>
<dbReference type="InterPro" id="IPR040359">
    <property type="entry name" value="GDU"/>
</dbReference>
<evidence type="ECO:0000256" key="1">
    <source>
        <dbReference type="ARBA" id="ARBA00004167"/>
    </source>
</evidence>
<dbReference type="Proteomes" id="UP001341840">
    <property type="component" value="Unassembled WGS sequence"/>
</dbReference>
<dbReference type="PANTHER" id="PTHR33228:SF60">
    <property type="entry name" value="PROTEIN, PUTATIVE-RELATED"/>
    <property type="match status" value="1"/>
</dbReference>
<keyword evidence="6 8" id="KW-1133">Transmembrane helix</keyword>
<keyword evidence="4 8" id="KW-0812">Transmembrane</keyword>
<keyword evidence="3" id="KW-0813">Transport</keyword>
<comment type="caution">
    <text evidence="9">The sequence shown here is derived from an EMBL/GenBank/DDBJ whole genome shotgun (WGS) entry which is preliminary data.</text>
</comment>
<organism evidence="9 10">
    <name type="scientific">Stylosanthes scabra</name>
    <dbReference type="NCBI Taxonomy" id="79078"/>
    <lineage>
        <taxon>Eukaryota</taxon>
        <taxon>Viridiplantae</taxon>
        <taxon>Streptophyta</taxon>
        <taxon>Embryophyta</taxon>
        <taxon>Tracheophyta</taxon>
        <taxon>Spermatophyta</taxon>
        <taxon>Magnoliopsida</taxon>
        <taxon>eudicotyledons</taxon>
        <taxon>Gunneridae</taxon>
        <taxon>Pentapetalae</taxon>
        <taxon>rosids</taxon>
        <taxon>fabids</taxon>
        <taxon>Fabales</taxon>
        <taxon>Fabaceae</taxon>
        <taxon>Papilionoideae</taxon>
        <taxon>50 kb inversion clade</taxon>
        <taxon>dalbergioids sensu lato</taxon>
        <taxon>Dalbergieae</taxon>
        <taxon>Pterocarpus clade</taxon>
        <taxon>Stylosanthes</taxon>
    </lineage>
</organism>
<keyword evidence="7 8" id="KW-0472">Membrane</keyword>
<keyword evidence="10" id="KW-1185">Reference proteome</keyword>
<sequence>MMMSSSTSASGINNGWFEWKCNLPVEFLFGGLALIFGVIGMALFFLVCCPRRKRRSFCECHTNDNSKHEISVRAELEPDVLVIVAGEKHPTFMAKPLGN</sequence>
<protein>
    <submittedName>
        <fullName evidence="9">Uncharacterized protein</fullName>
    </submittedName>
</protein>
<name>A0ABU6ZFR4_9FABA</name>
<keyword evidence="5" id="KW-0029">Amino-acid transport</keyword>
<dbReference type="PANTHER" id="PTHR33228">
    <property type="entry name" value="PROTEIN GLUTAMINE DUMPER 4-RELATED"/>
    <property type="match status" value="1"/>
</dbReference>
<evidence type="ECO:0000313" key="10">
    <source>
        <dbReference type="Proteomes" id="UP001341840"/>
    </source>
</evidence>
<evidence type="ECO:0000313" key="9">
    <source>
        <dbReference type="EMBL" id="MED6220796.1"/>
    </source>
</evidence>
<evidence type="ECO:0000256" key="3">
    <source>
        <dbReference type="ARBA" id="ARBA00022448"/>
    </source>
</evidence>
<proteinExistence type="inferred from homology"/>
<dbReference type="EMBL" id="JASCZI010272176">
    <property type="protein sequence ID" value="MED6220796.1"/>
    <property type="molecule type" value="Genomic_DNA"/>
</dbReference>
<feature type="transmembrane region" description="Helical" evidence="8">
    <location>
        <begin position="27"/>
        <end position="47"/>
    </location>
</feature>
<reference evidence="9 10" key="1">
    <citation type="journal article" date="2023" name="Plants (Basel)">
        <title>Bridging the Gap: Combining Genomics and Transcriptomics Approaches to Understand Stylosanthes scabra, an Orphan Legume from the Brazilian Caatinga.</title>
        <authorList>
            <person name="Ferreira-Neto J.R.C."/>
            <person name="da Silva M.D."/>
            <person name="Binneck E."/>
            <person name="de Melo N.F."/>
            <person name="da Silva R.H."/>
            <person name="de Melo A.L.T.M."/>
            <person name="Pandolfi V."/>
            <person name="Bustamante F.O."/>
            <person name="Brasileiro-Vidal A.C."/>
            <person name="Benko-Iseppon A.M."/>
        </authorList>
    </citation>
    <scope>NUCLEOTIDE SEQUENCE [LARGE SCALE GENOMIC DNA]</scope>
    <source>
        <tissue evidence="9">Leaves</tissue>
    </source>
</reference>
<evidence type="ECO:0000256" key="2">
    <source>
        <dbReference type="ARBA" id="ARBA00009977"/>
    </source>
</evidence>
<evidence type="ECO:0000256" key="7">
    <source>
        <dbReference type="ARBA" id="ARBA00023136"/>
    </source>
</evidence>
<comment type="subcellular location">
    <subcellularLocation>
        <location evidence="1">Membrane</location>
        <topology evidence="1">Single-pass membrane protein</topology>
    </subcellularLocation>
</comment>
<accession>A0ABU6ZFR4</accession>